<keyword evidence="5" id="KW-0032">Aminotransferase</keyword>
<dbReference type="EC" id="2.6.1.13" evidence="5"/>
<dbReference type="Proteomes" id="UP000694723">
    <property type="component" value="Unplaced"/>
</dbReference>
<comment type="pathway">
    <text evidence="5">Amino-acid biosynthesis; L-proline biosynthesis; L-glutamate 5-semialdehyde from L-ornithine: step 1/1.</text>
</comment>
<dbReference type="Pfam" id="PF00202">
    <property type="entry name" value="Aminotran_3"/>
    <property type="match status" value="2"/>
</dbReference>
<dbReference type="GO" id="GO:0004587">
    <property type="term" value="F:ornithine aminotransferase activity"/>
    <property type="evidence" value="ECO:0007669"/>
    <property type="project" value="UniProtKB-EC"/>
</dbReference>
<dbReference type="AlphaFoldDB" id="A0A8D1WAB6"/>
<keyword evidence="3 4" id="KW-0663">Pyridoxal phosphate</keyword>
<dbReference type="PANTHER" id="PTHR11986">
    <property type="entry name" value="AMINOTRANSFERASE CLASS III"/>
    <property type="match status" value="1"/>
</dbReference>
<evidence type="ECO:0000313" key="6">
    <source>
        <dbReference type="Ensembl" id="ENSSSCP00060035692.1"/>
    </source>
</evidence>
<evidence type="ECO:0000256" key="2">
    <source>
        <dbReference type="ARBA" id="ARBA00008954"/>
    </source>
</evidence>
<accession>A0A8D1WAB6</accession>
<evidence type="ECO:0000313" key="7">
    <source>
        <dbReference type="Proteomes" id="UP000694723"/>
    </source>
</evidence>
<reference evidence="6" key="1">
    <citation type="submission" date="2025-08" db="UniProtKB">
        <authorList>
            <consortium name="Ensembl"/>
        </authorList>
    </citation>
    <scope>IDENTIFICATION</scope>
</reference>
<evidence type="ECO:0000256" key="3">
    <source>
        <dbReference type="ARBA" id="ARBA00022898"/>
    </source>
</evidence>
<dbReference type="PANTHER" id="PTHR11986:SF18">
    <property type="entry name" value="ORNITHINE AMINOTRANSFERASE, MITOCHONDRIAL"/>
    <property type="match status" value="1"/>
</dbReference>
<dbReference type="Gene3D" id="3.40.640.10">
    <property type="entry name" value="Type I PLP-dependent aspartate aminotransferase-like (Major domain)"/>
    <property type="match status" value="2"/>
</dbReference>
<comment type="cofactor">
    <cofactor evidence="1 5">
        <name>pyridoxal 5'-phosphate</name>
        <dbReference type="ChEBI" id="CHEBI:597326"/>
    </cofactor>
</comment>
<keyword evidence="5" id="KW-0808">Transferase</keyword>
<dbReference type="Ensembl" id="ENSSSCT00060082405.1">
    <property type="protein sequence ID" value="ENSSSCP00060035692.1"/>
    <property type="gene ID" value="ENSSSCG00060060379.1"/>
</dbReference>
<dbReference type="InterPro" id="IPR015424">
    <property type="entry name" value="PyrdxlP-dep_Trfase"/>
</dbReference>
<comment type="catalytic activity">
    <reaction evidence="5">
        <text>a 2-oxocarboxylate + L-ornithine = L-glutamate 5-semialdehyde + an L-alpha-amino acid</text>
        <dbReference type="Rhea" id="RHEA:13877"/>
        <dbReference type="ChEBI" id="CHEBI:35179"/>
        <dbReference type="ChEBI" id="CHEBI:46911"/>
        <dbReference type="ChEBI" id="CHEBI:58066"/>
        <dbReference type="ChEBI" id="CHEBI:59869"/>
        <dbReference type="EC" id="2.6.1.13"/>
    </reaction>
</comment>
<dbReference type="InterPro" id="IPR015421">
    <property type="entry name" value="PyrdxlP-dep_Trfase_major"/>
</dbReference>
<dbReference type="InterPro" id="IPR005814">
    <property type="entry name" value="Aminotrans_3"/>
</dbReference>
<dbReference type="InterPro" id="IPR015422">
    <property type="entry name" value="PyrdxlP-dep_Trfase_small"/>
</dbReference>
<dbReference type="InterPro" id="IPR050103">
    <property type="entry name" value="Class-III_PLP-dep_AT"/>
</dbReference>
<protein>
    <recommendedName>
        <fullName evidence="5">Ornithine aminotransferase</fullName>
        <ecNumber evidence="5">2.6.1.13</ecNumber>
    </recommendedName>
</protein>
<evidence type="ECO:0000256" key="5">
    <source>
        <dbReference type="RuleBase" id="RU365036"/>
    </source>
</evidence>
<dbReference type="FunFam" id="3.90.1150.10:FF:000152">
    <property type="entry name" value="Ornithine aminotransferase"/>
    <property type="match status" value="2"/>
</dbReference>
<evidence type="ECO:0000256" key="4">
    <source>
        <dbReference type="RuleBase" id="RU003560"/>
    </source>
</evidence>
<sequence length="444" mass="49129">MGGEGVRGRGRSGVLSSVTRLCRLCCSVDTVCSGSSTAAPPGCWSSSLKDTMFSKLAHLQTVTLLRRGVHSTVASATSVATKRTIQGPPSSDYIFEREAKYGAHNYHPLPVALERGKGVYVWDVEGRRYFDFLSAYSAVNQGHCHPKIVNALKRQVDKLTLTSRAFYNDVLGEYEEYITKLFNYHKVLPMNTGVEAGETACKIARRWGYTVKGIPKYKAKIIFKNIHGISLLLELGLLKEKTNIYPQGLCIAVGRRRGEVPRIVNARPDLSGHMNQCAKYQILFNKLTGVRLRNDVVSAEFSVFQVSAVLCDDEIMLTIKPGEHGSTYGGNPLGCRVAIAALEVLEEENLAENAEKMGTILRNELMKLPSDIVTTVRGKGLLNAIVIRETKDYDAWKVCLRLRDNGLLAKPTHGDIIRFAPPLVIKEDEILESVEIINKTVLSF</sequence>
<dbReference type="SUPFAM" id="SSF53383">
    <property type="entry name" value="PLP-dependent transferases"/>
    <property type="match status" value="1"/>
</dbReference>
<dbReference type="GO" id="GO:0030170">
    <property type="term" value="F:pyridoxal phosphate binding"/>
    <property type="evidence" value="ECO:0007669"/>
    <property type="project" value="InterPro"/>
</dbReference>
<dbReference type="PIRSF" id="PIRSF000521">
    <property type="entry name" value="Transaminase_4ab_Lys_Orn"/>
    <property type="match status" value="1"/>
</dbReference>
<comment type="similarity">
    <text evidence="2 4">Belongs to the class-III pyridoxal-phosphate-dependent aminotransferase family.</text>
</comment>
<dbReference type="Gene3D" id="3.90.1150.10">
    <property type="entry name" value="Aspartate Aminotransferase, domain 1"/>
    <property type="match status" value="2"/>
</dbReference>
<name>A0A8D1WAB6_PIG</name>
<organism evidence="6 7">
    <name type="scientific">Sus scrofa</name>
    <name type="common">Pig</name>
    <dbReference type="NCBI Taxonomy" id="9823"/>
    <lineage>
        <taxon>Eukaryota</taxon>
        <taxon>Metazoa</taxon>
        <taxon>Chordata</taxon>
        <taxon>Craniata</taxon>
        <taxon>Vertebrata</taxon>
        <taxon>Euteleostomi</taxon>
        <taxon>Mammalia</taxon>
        <taxon>Eutheria</taxon>
        <taxon>Laurasiatheria</taxon>
        <taxon>Artiodactyla</taxon>
        <taxon>Suina</taxon>
        <taxon>Suidae</taxon>
        <taxon>Sus</taxon>
    </lineage>
</organism>
<evidence type="ECO:0000256" key="1">
    <source>
        <dbReference type="ARBA" id="ARBA00001933"/>
    </source>
</evidence>
<proteinExistence type="inferred from homology"/>